<evidence type="ECO:0000313" key="1">
    <source>
        <dbReference type="EMBL" id="OHE95858.1"/>
    </source>
</evidence>
<name>A0A1G4B353_9PEZI</name>
<evidence type="ECO:0000313" key="2">
    <source>
        <dbReference type="Proteomes" id="UP000176998"/>
    </source>
</evidence>
<dbReference type="RefSeq" id="XP_022473019.1">
    <property type="nucleotide sequence ID" value="XM_022620485.1"/>
</dbReference>
<sequence>AATFPVTFTHPLCFSHSLTLAALPSEVLSLAPIVPPLGTRLSLTWTTSFSAPCLLTLSTLPDLTLASTHSLPHDFSPRLAPVLTAATP</sequence>
<dbReference type="AlphaFoldDB" id="A0A1G4B353"/>
<gene>
    <name evidence="1" type="ORF">CORC01_08855</name>
</gene>
<comment type="caution">
    <text evidence="1">The sequence shown here is derived from an EMBL/GenBank/DDBJ whole genome shotgun (WGS) entry which is preliminary data.</text>
</comment>
<accession>A0A1G4B353</accession>
<keyword evidence="2" id="KW-1185">Reference proteome</keyword>
<dbReference type="Proteomes" id="UP000176998">
    <property type="component" value="Unassembled WGS sequence"/>
</dbReference>
<proteinExistence type="predicted"/>
<feature type="non-terminal residue" evidence="1">
    <location>
        <position position="1"/>
    </location>
</feature>
<protein>
    <submittedName>
        <fullName evidence="1">Uncharacterized protein</fullName>
    </submittedName>
</protein>
<reference evidence="1 2" key="1">
    <citation type="submission" date="2016-09" db="EMBL/GenBank/DDBJ databases">
        <authorList>
            <person name="Capua I."/>
            <person name="De Benedictis P."/>
            <person name="Joannis T."/>
            <person name="Lombin L.H."/>
            <person name="Cattoli G."/>
        </authorList>
    </citation>
    <scope>NUCLEOTIDE SEQUENCE [LARGE SCALE GENOMIC DNA]</scope>
    <source>
        <strain evidence="1 2">IMI 309357</strain>
    </source>
</reference>
<dbReference type="GeneID" id="34561995"/>
<dbReference type="EMBL" id="MJBS01000077">
    <property type="protein sequence ID" value="OHE95858.1"/>
    <property type="molecule type" value="Genomic_DNA"/>
</dbReference>
<organism evidence="1 2">
    <name type="scientific">Colletotrichum orchidophilum</name>
    <dbReference type="NCBI Taxonomy" id="1209926"/>
    <lineage>
        <taxon>Eukaryota</taxon>
        <taxon>Fungi</taxon>
        <taxon>Dikarya</taxon>
        <taxon>Ascomycota</taxon>
        <taxon>Pezizomycotina</taxon>
        <taxon>Sordariomycetes</taxon>
        <taxon>Hypocreomycetidae</taxon>
        <taxon>Glomerellales</taxon>
        <taxon>Glomerellaceae</taxon>
        <taxon>Colletotrichum</taxon>
    </lineage>
</organism>